<sequence>MSRPRTMRKQNAAPGLMCLLAAMSLGCSSSATGTVGRRDMGRRDAYALASCTDTVSCCIQRNPGVPDACGLTAAEAAAYVGTMDAAMKRANEKAEEEEDDDADDGWKEHCINTYVACRDEKKPRWQGDCYACFRLCEGQKQWPFHECRKRR</sequence>
<dbReference type="AlphaFoldDB" id="A0A511HAT0"/>
<dbReference type="PROSITE" id="PS51257">
    <property type="entry name" value="PROKAR_LIPOPROTEIN"/>
    <property type="match status" value="1"/>
</dbReference>
<organism evidence="2 3">
    <name type="scientific">Myxococcus virescens</name>
    <dbReference type="NCBI Taxonomy" id="83456"/>
    <lineage>
        <taxon>Bacteria</taxon>
        <taxon>Pseudomonadati</taxon>
        <taxon>Myxococcota</taxon>
        <taxon>Myxococcia</taxon>
        <taxon>Myxococcales</taxon>
        <taxon>Cystobacterineae</taxon>
        <taxon>Myxococcaceae</taxon>
        <taxon>Myxococcus</taxon>
    </lineage>
</organism>
<keyword evidence="1" id="KW-0732">Signal</keyword>
<protein>
    <recommendedName>
        <fullName evidence="4">Lipoprotein</fullName>
    </recommendedName>
</protein>
<evidence type="ECO:0000313" key="3">
    <source>
        <dbReference type="Proteomes" id="UP000321224"/>
    </source>
</evidence>
<name>A0A511HAT0_9BACT</name>
<dbReference type="RefSeq" id="WP_434347863.1">
    <property type="nucleotide sequence ID" value="NZ_CP183923.1"/>
</dbReference>
<accession>A0A511HAT0</accession>
<dbReference type="EMBL" id="BJVY01000011">
    <property type="protein sequence ID" value="GEL70668.1"/>
    <property type="molecule type" value="Genomic_DNA"/>
</dbReference>
<reference evidence="2 3" key="1">
    <citation type="submission" date="2019-07" db="EMBL/GenBank/DDBJ databases">
        <title>Whole genome shotgun sequence of Myxococcus virescens NBRC 100334.</title>
        <authorList>
            <person name="Hosoyama A."/>
            <person name="Uohara A."/>
            <person name="Ohji S."/>
            <person name="Ichikawa N."/>
        </authorList>
    </citation>
    <scope>NUCLEOTIDE SEQUENCE [LARGE SCALE GENOMIC DNA]</scope>
    <source>
        <strain evidence="2 3">NBRC 100334</strain>
    </source>
</reference>
<evidence type="ECO:0008006" key="4">
    <source>
        <dbReference type="Google" id="ProtNLM"/>
    </source>
</evidence>
<evidence type="ECO:0000256" key="1">
    <source>
        <dbReference type="SAM" id="SignalP"/>
    </source>
</evidence>
<proteinExistence type="predicted"/>
<feature type="chain" id="PRO_5021799194" description="Lipoprotein" evidence="1">
    <location>
        <begin position="34"/>
        <end position="151"/>
    </location>
</feature>
<comment type="caution">
    <text evidence="2">The sequence shown here is derived from an EMBL/GenBank/DDBJ whole genome shotgun (WGS) entry which is preliminary data.</text>
</comment>
<dbReference type="Proteomes" id="UP000321224">
    <property type="component" value="Unassembled WGS sequence"/>
</dbReference>
<feature type="signal peptide" evidence="1">
    <location>
        <begin position="1"/>
        <end position="33"/>
    </location>
</feature>
<gene>
    <name evidence="2" type="ORF">MVI01_24520</name>
</gene>
<evidence type="ECO:0000313" key="2">
    <source>
        <dbReference type="EMBL" id="GEL70668.1"/>
    </source>
</evidence>